<protein>
    <recommendedName>
        <fullName evidence="2">Ribbon-helix-helix protein CopG domain-containing protein</fullName>
    </recommendedName>
</protein>
<sequence length="67" mass="7338">MAAVPITLSVDEHILAALDHYIAIHRQGRSRTELIGEILAAWAANPEHLVEPDEGLRPEELNASNDS</sequence>
<organism evidence="1">
    <name type="scientific">Bosea sp. NBC_00436</name>
    <dbReference type="NCBI Taxonomy" id="2969620"/>
    <lineage>
        <taxon>Bacteria</taxon>
        <taxon>Pseudomonadati</taxon>
        <taxon>Pseudomonadota</taxon>
        <taxon>Alphaproteobacteria</taxon>
        <taxon>Hyphomicrobiales</taxon>
        <taxon>Boseaceae</taxon>
        <taxon>Bosea</taxon>
    </lineage>
</organism>
<accession>A0A9E7ZYS8</accession>
<dbReference type="EMBL" id="CP102774">
    <property type="protein sequence ID" value="UZF88867.1"/>
    <property type="molecule type" value="Genomic_DNA"/>
</dbReference>
<dbReference type="AlphaFoldDB" id="A0A9E7ZYS8"/>
<evidence type="ECO:0008006" key="2">
    <source>
        <dbReference type="Google" id="ProtNLM"/>
    </source>
</evidence>
<gene>
    <name evidence="1" type="ORF">NWE54_08810</name>
</gene>
<proteinExistence type="predicted"/>
<name>A0A9E7ZYS8_9HYPH</name>
<evidence type="ECO:0000313" key="1">
    <source>
        <dbReference type="EMBL" id="UZF88867.1"/>
    </source>
</evidence>
<reference evidence="1" key="1">
    <citation type="submission" date="2022-08" db="EMBL/GenBank/DDBJ databases">
        <title>Complete Genome Sequences of 2 Bosea sp. soil isolates.</title>
        <authorList>
            <person name="Alvarez Arevalo M."/>
            <person name="Sterndorff E.B."/>
            <person name="Faurdal D."/>
            <person name="Joergensen T.S."/>
            <person name="Weber T."/>
        </authorList>
    </citation>
    <scope>NUCLEOTIDE SEQUENCE</scope>
    <source>
        <strain evidence="1">NBC_00436</strain>
    </source>
</reference>